<dbReference type="Proteomes" id="UP000691718">
    <property type="component" value="Unassembled WGS sequence"/>
</dbReference>
<evidence type="ECO:0000313" key="3">
    <source>
        <dbReference type="Proteomes" id="UP000691718"/>
    </source>
</evidence>
<proteinExistence type="predicted"/>
<evidence type="ECO:0000313" key="2">
    <source>
        <dbReference type="EMBL" id="CAG4933198.1"/>
    </source>
</evidence>
<protein>
    <submittedName>
        <fullName evidence="2">(apollo) hypothetical protein</fullName>
    </submittedName>
</protein>
<accession>A0A8S3VYS6</accession>
<name>A0A8S3VYS6_PARAO</name>
<evidence type="ECO:0000256" key="1">
    <source>
        <dbReference type="SAM" id="SignalP"/>
    </source>
</evidence>
<organism evidence="2 3">
    <name type="scientific">Parnassius apollo</name>
    <name type="common">Apollo butterfly</name>
    <name type="synonym">Papilio apollo</name>
    <dbReference type="NCBI Taxonomy" id="110799"/>
    <lineage>
        <taxon>Eukaryota</taxon>
        <taxon>Metazoa</taxon>
        <taxon>Ecdysozoa</taxon>
        <taxon>Arthropoda</taxon>
        <taxon>Hexapoda</taxon>
        <taxon>Insecta</taxon>
        <taxon>Pterygota</taxon>
        <taxon>Neoptera</taxon>
        <taxon>Endopterygota</taxon>
        <taxon>Lepidoptera</taxon>
        <taxon>Glossata</taxon>
        <taxon>Ditrysia</taxon>
        <taxon>Papilionoidea</taxon>
        <taxon>Papilionidae</taxon>
        <taxon>Parnassiinae</taxon>
        <taxon>Parnassini</taxon>
        <taxon>Parnassius</taxon>
        <taxon>Parnassius</taxon>
    </lineage>
</organism>
<keyword evidence="1" id="KW-0732">Signal</keyword>
<feature type="chain" id="PRO_5035785833" evidence="1">
    <location>
        <begin position="16"/>
        <end position="740"/>
    </location>
</feature>
<sequence>MKSWLFLSIVTLVSAGEQLSTSNELYKNPTVHILEQPQQVQSGAQLVFFNTQDSVAQNGSYSSQEAHSKPIKNQDFNLTNLSVNVSSLGVYESLEKPTARNTSYYGAYHSPVTNYGLSVNTNNSYPTKYSDTTYSSHSINSSKPVSNFNSNFKTHSNLVKKHTLVSGFTPYNYRYDAPSELEKTYGSFPNALYSYVSRPTTYFSHSIKDIPEPYSGKVTTYESPSVVFSTPSQTHGPSFQYSKPVITDFQSNIFTNSADSSSFPKTYLNTVSDSSRLTTFSSPATPVSYFKTYSTPATPTSYFTTSTSPTTASNLKTYSISSTPANIYTVLSTPSSSTTYLKQNTPSEVFFAPTENQGSSFHYSKPVITDFQSNIFLKSADYTSFPKAYFRTVSASPYPTAFSTPATPVSYFKTYSTPATPTSHFKATSTSPETPAPTLNLNKYSILSTPASFTTVYSTPSPPTSYFEYTTPAPPVSYYTTSKPEVSLPTSYSTVTTGQDYSSSTSQPVTLRKIASVTVLNPETTYRSASSSTDINATSSTPVMESTTYSTLNAANYSDYATYSKPIVLHSSSSRTYSVPLSSFSLLSRTNSIPVTHVTRLSGYSTTETPISDKTVYSTPVPISYSTVYSTPVSHVTPVNTHFLNPTAYSKIVDNQVASRPVYSVPVSSYESSSFNAGPSIYYGSSPIYSIYPPSSYAYTVQRAPVTKEYHTLETPIDTEHSLKTIDTWNVLPEQHFINA</sequence>
<reference evidence="2" key="1">
    <citation type="submission" date="2021-04" db="EMBL/GenBank/DDBJ databases">
        <authorList>
            <person name="Tunstrom K."/>
        </authorList>
    </citation>
    <scope>NUCLEOTIDE SEQUENCE</scope>
</reference>
<keyword evidence="3" id="KW-1185">Reference proteome</keyword>
<dbReference type="AlphaFoldDB" id="A0A8S3VYS6"/>
<comment type="caution">
    <text evidence="2">The sequence shown here is derived from an EMBL/GenBank/DDBJ whole genome shotgun (WGS) entry which is preliminary data.</text>
</comment>
<gene>
    <name evidence="2" type="ORF">PAPOLLO_LOCUS634</name>
</gene>
<feature type="signal peptide" evidence="1">
    <location>
        <begin position="1"/>
        <end position="15"/>
    </location>
</feature>
<dbReference type="EMBL" id="CAJQZP010000023">
    <property type="protein sequence ID" value="CAG4933198.1"/>
    <property type="molecule type" value="Genomic_DNA"/>
</dbReference>